<dbReference type="EMBL" id="NISJ01000004">
    <property type="protein sequence ID" value="OWQ98007.1"/>
    <property type="molecule type" value="Genomic_DNA"/>
</dbReference>
<evidence type="ECO:0000313" key="1">
    <source>
        <dbReference type="EMBL" id="OWQ98007.1"/>
    </source>
</evidence>
<comment type="caution">
    <text evidence="1">The sequence shown here is derived from an EMBL/GenBank/DDBJ whole genome shotgun (WGS) entry which is preliminary data.</text>
</comment>
<dbReference type="AlphaFoldDB" id="A0A246JYC2"/>
<dbReference type="OrthoDB" id="7595492at2"/>
<protein>
    <submittedName>
        <fullName evidence="1">Uncharacterized protein</fullName>
    </submittedName>
</protein>
<keyword evidence="2" id="KW-1185">Reference proteome</keyword>
<dbReference type="RefSeq" id="WP_088472622.1">
    <property type="nucleotide sequence ID" value="NZ_NISJ01000004.1"/>
</dbReference>
<evidence type="ECO:0000313" key="2">
    <source>
        <dbReference type="Proteomes" id="UP000197097"/>
    </source>
</evidence>
<dbReference type="Proteomes" id="UP000197097">
    <property type="component" value="Unassembled WGS sequence"/>
</dbReference>
<organism evidence="1 2">
    <name type="scientific">Sphingopyxis witflariensis</name>
    <dbReference type="NCBI Taxonomy" id="173675"/>
    <lineage>
        <taxon>Bacteria</taxon>
        <taxon>Pseudomonadati</taxon>
        <taxon>Pseudomonadota</taxon>
        <taxon>Alphaproteobacteria</taxon>
        <taxon>Sphingomonadales</taxon>
        <taxon>Sphingomonadaceae</taxon>
        <taxon>Sphingopyxis</taxon>
    </lineage>
</organism>
<reference evidence="1 2" key="1">
    <citation type="journal article" date="2002" name="Int. J. Syst. Evol. Microbiol.">
        <title>Sphingopyxis witflariensis sp. nov., isolated from activated sludge.</title>
        <authorList>
            <person name="Kampfer P."/>
            <person name="Witzenberger R."/>
            <person name="Denner E.B."/>
            <person name="Busse H.J."/>
            <person name="Neef A."/>
        </authorList>
    </citation>
    <scope>NUCLEOTIDE SEQUENCE [LARGE SCALE GENOMIC DNA]</scope>
    <source>
        <strain evidence="1 2">DSM 14551</strain>
    </source>
</reference>
<gene>
    <name evidence="1" type="ORF">CDQ91_10330</name>
</gene>
<accession>A0A246JYC2</accession>
<proteinExistence type="predicted"/>
<sequence length="167" mass="17917">MVSRPGIGGPTITAHLICSGCRKSGQLGLRVNMPPEAIDKKFKQSGWRLDPHVCPDCIRKPSKGNIMASEPSTAAVKSQAKMFTLLSQHFDAETGHYAKGWSDKKVADESGASPAMVSAVRAEAFGELKEPSEISALRSDISTLESLMVEQIASLRTELAKVSKAYA</sequence>
<name>A0A246JYC2_9SPHN</name>